<protein>
    <submittedName>
        <fullName evidence="2">Uncharacterized protein</fullName>
    </submittedName>
</protein>
<keyword evidence="1" id="KW-1133">Transmembrane helix</keyword>
<comment type="caution">
    <text evidence="2">The sequence shown here is derived from an EMBL/GenBank/DDBJ whole genome shotgun (WGS) entry which is preliminary data.</text>
</comment>
<reference evidence="2" key="2">
    <citation type="journal article" date="2021" name="PeerJ">
        <title>Extensive microbial diversity within the chicken gut microbiome revealed by metagenomics and culture.</title>
        <authorList>
            <person name="Gilroy R."/>
            <person name="Ravi A."/>
            <person name="Getino M."/>
            <person name="Pursley I."/>
            <person name="Horton D.L."/>
            <person name="Alikhan N.F."/>
            <person name="Baker D."/>
            <person name="Gharbi K."/>
            <person name="Hall N."/>
            <person name="Watson M."/>
            <person name="Adriaenssens E.M."/>
            <person name="Foster-Nyarko E."/>
            <person name="Jarju S."/>
            <person name="Secka A."/>
            <person name="Antonio M."/>
            <person name="Oren A."/>
            <person name="Chaudhuri R.R."/>
            <person name="La Ragione R."/>
            <person name="Hildebrand F."/>
            <person name="Pallen M.J."/>
        </authorList>
    </citation>
    <scope>NUCLEOTIDE SEQUENCE</scope>
    <source>
        <strain evidence="2">11687</strain>
    </source>
</reference>
<reference evidence="2" key="1">
    <citation type="submission" date="2020-10" db="EMBL/GenBank/DDBJ databases">
        <authorList>
            <person name="Gilroy R."/>
        </authorList>
    </citation>
    <scope>NUCLEOTIDE SEQUENCE</scope>
    <source>
        <strain evidence="2">11687</strain>
    </source>
</reference>
<name>A0A9D1MFH4_9FIRM</name>
<dbReference type="EMBL" id="DVMZ01000112">
    <property type="protein sequence ID" value="HIU59312.1"/>
    <property type="molecule type" value="Genomic_DNA"/>
</dbReference>
<evidence type="ECO:0000313" key="3">
    <source>
        <dbReference type="Proteomes" id="UP000824081"/>
    </source>
</evidence>
<keyword evidence="1" id="KW-0472">Membrane</keyword>
<proteinExistence type="predicted"/>
<organism evidence="2 3">
    <name type="scientific">Candidatus Scatosoma pullistercoris</name>
    <dbReference type="NCBI Taxonomy" id="2840934"/>
    <lineage>
        <taxon>Bacteria</taxon>
        <taxon>Bacillati</taxon>
        <taxon>Bacillota</taxon>
        <taxon>Clostridia</taxon>
        <taxon>Candidatus Scatosoma</taxon>
    </lineage>
</organism>
<evidence type="ECO:0000256" key="1">
    <source>
        <dbReference type="SAM" id="Phobius"/>
    </source>
</evidence>
<evidence type="ECO:0000313" key="2">
    <source>
        <dbReference type="EMBL" id="HIU59312.1"/>
    </source>
</evidence>
<gene>
    <name evidence="2" type="ORF">IAC57_04320</name>
</gene>
<feature type="transmembrane region" description="Helical" evidence="1">
    <location>
        <begin position="181"/>
        <end position="200"/>
    </location>
</feature>
<feature type="transmembrane region" description="Helical" evidence="1">
    <location>
        <begin position="154"/>
        <end position="175"/>
    </location>
</feature>
<keyword evidence="1" id="KW-0812">Transmembrane</keyword>
<sequence>GITHDESAAFDGIKAICEVKDSDFIYAGMELDAEATADKLYISAQEVGAFKEFYEANKAEGVVYLFRYQVSDYISAEASLFEPERLGNAWKRTDTNAYFMQETVNLDFDIIDVTLTKNGVPTVIPAVSDPVDNIPDGTPPVHTTDDEELDWKTLLGLFLGGMLLIVLLPCIAWLAPQLLRVVVWILLLPFRGVAAIVNSLKRRKGG</sequence>
<dbReference type="Proteomes" id="UP000824081">
    <property type="component" value="Unassembled WGS sequence"/>
</dbReference>
<dbReference type="AlphaFoldDB" id="A0A9D1MFH4"/>
<accession>A0A9D1MFH4</accession>
<feature type="non-terminal residue" evidence="2">
    <location>
        <position position="1"/>
    </location>
</feature>